<feature type="transmembrane region" description="Helical" evidence="1">
    <location>
        <begin position="43"/>
        <end position="65"/>
    </location>
</feature>
<comment type="caution">
    <text evidence="2">The sequence shown here is derived from an EMBL/GenBank/DDBJ whole genome shotgun (WGS) entry which is preliminary data.</text>
</comment>
<dbReference type="EMBL" id="BJYK01000001">
    <property type="protein sequence ID" value="GEN78571.1"/>
    <property type="molecule type" value="Genomic_DNA"/>
</dbReference>
<protein>
    <submittedName>
        <fullName evidence="2">Uncharacterized protein</fullName>
    </submittedName>
</protein>
<keyword evidence="1" id="KW-1133">Transmembrane helix</keyword>
<dbReference type="Proteomes" id="UP000321484">
    <property type="component" value="Unassembled WGS sequence"/>
</dbReference>
<name>A0A511YTP9_9CELL</name>
<evidence type="ECO:0000256" key="1">
    <source>
        <dbReference type="SAM" id="Phobius"/>
    </source>
</evidence>
<keyword evidence="1" id="KW-0812">Transmembrane</keyword>
<keyword evidence="1" id="KW-0472">Membrane</keyword>
<keyword evidence="3" id="KW-1185">Reference proteome</keyword>
<evidence type="ECO:0000313" key="2">
    <source>
        <dbReference type="EMBL" id="GEN78571.1"/>
    </source>
</evidence>
<accession>A0A511YTP9</accession>
<evidence type="ECO:0000313" key="3">
    <source>
        <dbReference type="Proteomes" id="UP000321484"/>
    </source>
</evidence>
<gene>
    <name evidence="2" type="ORF">AFE02nite_03050</name>
</gene>
<dbReference type="RefSeq" id="WP_034243476.1">
    <property type="nucleotide sequence ID" value="NZ_BJYK01000001.1"/>
</dbReference>
<sequence length="403" mass="41004">MTLTDDELVRSLAEQVDRALPTMSLDPAALVAGGRRYRRRRTAARAAGGLGATLALVAVVVAQGLTADRDGPAGPEQIVVGDLTVTAAVAAVATETSEGMMYDLGLPRDAARPEGSRVVLDAEPGWLGLRPFDPSTGSVGQVGAGMGFSEPPVGGTFSSGTNATLLGVVRTGETPELVLDGTPARSLPTFRVPGVDGRVLVLSISGRAGSSTWPTVAVRLGTDADSRPIEVALENTATSAVWSPTSVGEVDTDLGPAIELGGPGMPGGERGVVLIPRGTEAFTDPATAAADLHPWGDLTGAPLATLRWPAETSSTSALDDVSDGAIVDGVAYLVGVVPSDATTVVARVGDTRVPLGTFTMSQLPGRQVYVAAIDVAGADPLPTLGVEYRDGRGLSTSGWVLLP</sequence>
<reference evidence="2 3" key="1">
    <citation type="submission" date="2019-07" db="EMBL/GenBank/DDBJ databases">
        <title>Whole genome shotgun sequence of Actinotalea fermentans NBRC 105374.</title>
        <authorList>
            <person name="Hosoyama A."/>
            <person name="Uohara A."/>
            <person name="Ohji S."/>
            <person name="Ichikawa N."/>
        </authorList>
    </citation>
    <scope>NUCLEOTIDE SEQUENCE [LARGE SCALE GENOMIC DNA]</scope>
    <source>
        <strain evidence="2 3">NBRC 105374</strain>
    </source>
</reference>
<proteinExistence type="predicted"/>
<dbReference type="AlphaFoldDB" id="A0A511YTP9"/>
<organism evidence="2 3">
    <name type="scientific">Actinotalea fermentans</name>
    <dbReference type="NCBI Taxonomy" id="43671"/>
    <lineage>
        <taxon>Bacteria</taxon>
        <taxon>Bacillati</taxon>
        <taxon>Actinomycetota</taxon>
        <taxon>Actinomycetes</taxon>
        <taxon>Micrococcales</taxon>
        <taxon>Cellulomonadaceae</taxon>
        <taxon>Actinotalea</taxon>
    </lineage>
</organism>